<dbReference type="InterPro" id="IPR000210">
    <property type="entry name" value="BTB/POZ_dom"/>
</dbReference>
<evidence type="ECO:0000259" key="1">
    <source>
        <dbReference type="Pfam" id="PF00651"/>
    </source>
</evidence>
<evidence type="ECO:0000313" key="2">
    <source>
        <dbReference type="EMBL" id="KAB5590527.1"/>
    </source>
</evidence>
<proteinExistence type="predicted"/>
<evidence type="ECO:0000313" key="3">
    <source>
        <dbReference type="Proteomes" id="UP000383932"/>
    </source>
</evidence>
<keyword evidence="3" id="KW-1185">Reference proteome</keyword>
<dbReference type="InterPro" id="IPR011333">
    <property type="entry name" value="SKP1/BTB/POZ_sf"/>
</dbReference>
<dbReference type="AlphaFoldDB" id="A0A5N5QGW5"/>
<gene>
    <name evidence="2" type="ORF">CTheo_6026</name>
</gene>
<feature type="domain" description="BTB" evidence="1">
    <location>
        <begin position="22"/>
        <end position="133"/>
    </location>
</feature>
<dbReference type="EMBL" id="SSOP01000163">
    <property type="protein sequence ID" value="KAB5590527.1"/>
    <property type="molecule type" value="Genomic_DNA"/>
</dbReference>
<name>A0A5N5QGW5_9AGAM</name>
<dbReference type="Gene3D" id="3.30.710.10">
    <property type="entry name" value="Potassium Channel Kv1.1, Chain A"/>
    <property type="match status" value="1"/>
</dbReference>
<accession>A0A5N5QGW5</accession>
<dbReference type="Proteomes" id="UP000383932">
    <property type="component" value="Unassembled WGS sequence"/>
</dbReference>
<dbReference type="OrthoDB" id="2367075at2759"/>
<protein>
    <recommendedName>
        <fullName evidence="1">BTB domain-containing protein</fullName>
    </recommendedName>
</protein>
<reference evidence="2 3" key="1">
    <citation type="journal article" date="2019" name="Fungal Biol. Biotechnol.">
        <title>Draft genome sequence of fastidious pathogen Ceratobasidium theobromae, which causes vascular-streak dieback in Theobroma cacao.</title>
        <authorList>
            <person name="Ali S.S."/>
            <person name="Asman A."/>
            <person name="Shao J."/>
            <person name="Firmansyah A.P."/>
            <person name="Susilo A.W."/>
            <person name="Rosmana A."/>
            <person name="McMahon P."/>
            <person name="Junaid M."/>
            <person name="Guest D."/>
            <person name="Kheng T.Y."/>
            <person name="Meinhardt L.W."/>
            <person name="Bailey B.A."/>
        </authorList>
    </citation>
    <scope>NUCLEOTIDE SEQUENCE [LARGE SCALE GENOMIC DNA]</scope>
    <source>
        <strain evidence="2 3">CT2</strain>
    </source>
</reference>
<sequence>MSPAAVKKHPKYYFEDGNITDKTLFRLHKCILRLHSTFFDDMFEHAHPPLKDEKGKDIPVEGSSDDHPIELGGHALATLRDPELEAICAVLYELPLTAASDLKIEQAIDLLQVASKFQFETIQSKVVEALDKSILVPAKRYALAVDCLVDEWILRSYIEICSTVDSPAPELFAEFTLRTETNKLSVLLSVREDYRAKLFTYVHGTQWAPYPSSQSHPTSVCQTCLANIKPLLLRILSTGGLTDLNGAEPTQLPLLEHRLLKGIKPRADGQVVITICANCRPKEKAIVSQMLGINDLTSEVKKVMHIS</sequence>
<dbReference type="SUPFAM" id="SSF54695">
    <property type="entry name" value="POZ domain"/>
    <property type="match status" value="1"/>
</dbReference>
<organism evidence="2 3">
    <name type="scientific">Ceratobasidium theobromae</name>
    <dbReference type="NCBI Taxonomy" id="1582974"/>
    <lineage>
        <taxon>Eukaryota</taxon>
        <taxon>Fungi</taxon>
        <taxon>Dikarya</taxon>
        <taxon>Basidiomycota</taxon>
        <taxon>Agaricomycotina</taxon>
        <taxon>Agaricomycetes</taxon>
        <taxon>Cantharellales</taxon>
        <taxon>Ceratobasidiaceae</taxon>
        <taxon>Ceratobasidium</taxon>
    </lineage>
</organism>
<comment type="caution">
    <text evidence="2">The sequence shown here is derived from an EMBL/GenBank/DDBJ whole genome shotgun (WGS) entry which is preliminary data.</text>
</comment>
<dbReference type="Pfam" id="PF00651">
    <property type="entry name" value="BTB"/>
    <property type="match status" value="1"/>
</dbReference>
<dbReference type="CDD" id="cd18186">
    <property type="entry name" value="BTB_POZ_ZBTB_KLHL-like"/>
    <property type="match status" value="1"/>
</dbReference>